<gene>
    <name evidence="7 10" type="primary">hemC</name>
    <name evidence="10" type="ORF">E6K80_14950</name>
</gene>
<dbReference type="GO" id="GO:0006782">
    <property type="term" value="P:protoporphyrinogen IX biosynthetic process"/>
    <property type="evidence" value="ECO:0007669"/>
    <property type="project" value="UniProtKB-UniRule"/>
</dbReference>
<dbReference type="PANTHER" id="PTHR11557:SF0">
    <property type="entry name" value="PORPHOBILINOGEN DEAMINASE"/>
    <property type="match status" value="1"/>
</dbReference>
<dbReference type="SUPFAM" id="SSF54782">
    <property type="entry name" value="Porphobilinogen deaminase (hydroxymethylbilane synthase), C-terminal domain"/>
    <property type="match status" value="1"/>
</dbReference>
<evidence type="ECO:0000256" key="7">
    <source>
        <dbReference type="HAMAP-Rule" id="MF_00260"/>
    </source>
</evidence>
<comment type="catalytic activity">
    <reaction evidence="6 7">
        <text>4 porphobilinogen + H2O = hydroxymethylbilane + 4 NH4(+)</text>
        <dbReference type="Rhea" id="RHEA:13185"/>
        <dbReference type="ChEBI" id="CHEBI:15377"/>
        <dbReference type="ChEBI" id="CHEBI:28938"/>
        <dbReference type="ChEBI" id="CHEBI:57845"/>
        <dbReference type="ChEBI" id="CHEBI:58126"/>
        <dbReference type="EC" id="2.5.1.61"/>
    </reaction>
</comment>
<evidence type="ECO:0000256" key="1">
    <source>
        <dbReference type="ARBA" id="ARBA00002869"/>
    </source>
</evidence>
<comment type="caution">
    <text evidence="7">Lacks conserved residue(s) required for the propagation of feature annotation.</text>
</comment>
<comment type="miscellaneous">
    <text evidence="7">The porphobilinogen subunits are added to the dipyrromethane group.</text>
</comment>
<comment type="caution">
    <text evidence="10">The sequence shown here is derived from an EMBL/GenBank/DDBJ whole genome shotgun (WGS) entry which is preliminary data.</text>
</comment>
<evidence type="ECO:0000256" key="3">
    <source>
        <dbReference type="ARBA" id="ARBA00011245"/>
    </source>
</evidence>
<evidence type="ECO:0000259" key="8">
    <source>
        <dbReference type="Pfam" id="PF01379"/>
    </source>
</evidence>
<feature type="domain" description="Porphobilinogen deaminase C-terminal" evidence="9">
    <location>
        <begin position="228"/>
        <end position="294"/>
    </location>
</feature>
<dbReference type="CDD" id="cd00494">
    <property type="entry name" value="PBP2_HMBS"/>
    <property type="match status" value="1"/>
</dbReference>
<comment type="similarity">
    <text evidence="2 7">Belongs to the HMBS family.</text>
</comment>
<dbReference type="GO" id="GO:0005737">
    <property type="term" value="C:cytoplasm"/>
    <property type="evidence" value="ECO:0007669"/>
    <property type="project" value="UniProtKB-UniRule"/>
</dbReference>
<dbReference type="Pfam" id="PF03900">
    <property type="entry name" value="Porphobil_deamC"/>
    <property type="match status" value="1"/>
</dbReference>
<dbReference type="FunFam" id="3.40.190.10:FF:000005">
    <property type="entry name" value="Porphobilinogen deaminase"/>
    <property type="match status" value="1"/>
</dbReference>
<dbReference type="HAMAP" id="MF_00260">
    <property type="entry name" value="Porphobil_deam"/>
    <property type="match status" value="1"/>
</dbReference>
<dbReference type="Pfam" id="PF01379">
    <property type="entry name" value="Porphobil_deam"/>
    <property type="match status" value="1"/>
</dbReference>
<evidence type="ECO:0000313" key="10">
    <source>
        <dbReference type="EMBL" id="TMQ67781.1"/>
    </source>
</evidence>
<dbReference type="InterPro" id="IPR022417">
    <property type="entry name" value="Porphobilin_deaminase_N"/>
</dbReference>
<protein>
    <recommendedName>
        <fullName evidence="7">Porphobilinogen deaminase</fullName>
        <shortName evidence="7">PBG</shortName>
        <ecNumber evidence="7">2.5.1.61</ecNumber>
    </recommendedName>
    <alternativeName>
        <fullName evidence="7">Hydroxymethylbilane synthase</fullName>
        <shortName evidence="7">HMBS</shortName>
    </alternativeName>
    <alternativeName>
        <fullName evidence="7">Pre-uroporphyrinogen synthase</fullName>
    </alternativeName>
</protein>
<evidence type="ECO:0000256" key="5">
    <source>
        <dbReference type="ARBA" id="ARBA00023244"/>
    </source>
</evidence>
<evidence type="ECO:0000256" key="2">
    <source>
        <dbReference type="ARBA" id="ARBA00005638"/>
    </source>
</evidence>
<comment type="function">
    <text evidence="1 7">Tetrapolymerization of the monopyrrole PBG into the hydroxymethylbilane pre-uroporphyrinogen in several discrete steps.</text>
</comment>
<sequence>MGGCVNARLGTRRSALALRQTEYVARAWRAADPKASFTVVELSSAGDDRPEAPLERMEGTGFFTATLERALLEGAIDVAVHSYKDLPVEATQGLVVAAVLERGPAEDALCARAGWTLARLPNGARVGTSSLRRTAQLRALRPDLELLPLRGNVPTRLARVDRGELDGVVLAVAGLERLGWLERVSEIFAIERLLPAPAQGAIAVQARAADRDLLAALGAIDHLASRRAALAEREVLHALRGGGSVPVGAHVRTTTARLELRAGVFAPDGATARVVDMSGDEPIALGRAAARRLLEQGAGEILAGIERAPRLAFGASS</sequence>
<evidence type="ECO:0000313" key="11">
    <source>
        <dbReference type="Proteomes" id="UP000319836"/>
    </source>
</evidence>
<feature type="domain" description="Porphobilinogen deaminase N-terminal" evidence="8">
    <location>
        <begin position="8"/>
        <end position="213"/>
    </location>
</feature>
<dbReference type="Gene3D" id="3.40.190.10">
    <property type="entry name" value="Periplasmic binding protein-like II"/>
    <property type="match status" value="2"/>
</dbReference>
<dbReference type="InterPro" id="IPR000860">
    <property type="entry name" value="HemC"/>
</dbReference>
<comment type="cofactor">
    <cofactor evidence="7">
        <name>dipyrromethane</name>
        <dbReference type="ChEBI" id="CHEBI:60342"/>
    </cofactor>
    <text evidence="7">Binds 1 dipyrromethane group covalently.</text>
</comment>
<organism evidence="10 11">
    <name type="scientific">Eiseniibacteriota bacterium</name>
    <dbReference type="NCBI Taxonomy" id="2212470"/>
    <lineage>
        <taxon>Bacteria</taxon>
        <taxon>Candidatus Eiseniibacteriota</taxon>
    </lineage>
</organism>
<keyword evidence="4 7" id="KW-0808">Transferase</keyword>
<dbReference type="PIRSF" id="PIRSF001438">
    <property type="entry name" value="4pyrrol_synth_OHMeBilane_synth"/>
    <property type="match status" value="1"/>
</dbReference>
<accession>A0A538TW08</accession>
<dbReference type="EC" id="2.5.1.61" evidence="7"/>
<dbReference type="NCBIfam" id="TIGR00212">
    <property type="entry name" value="hemC"/>
    <property type="match status" value="1"/>
</dbReference>
<evidence type="ECO:0000259" key="9">
    <source>
        <dbReference type="Pfam" id="PF03900"/>
    </source>
</evidence>
<dbReference type="PANTHER" id="PTHR11557">
    <property type="entry name" value="PORPHOBILINOGEN DEAMINASE"/>
    <property type="match status" value="1"/>
</dbReference>
<dbReference type="GO" id="GO:0004418">
    <property type="term" value="F:hydroxymethylbilane synthase activity"/>
    <property type="evidence" value="ECO:0007669"/>
    <property type="project" value="UniProtKB-UniRule"/>
</dbReference>
<dbReference type="AlphaFoldDB" id="A0A538TW08"/>
<name>A0A538TW08_UNCEI</name>
<dbReference type="SUPFAM" id="SSF53850">
    <property type="entry name" value="Periplasmic binding protein-like II"/>
    <property type="match status" value="1"/>
</dbReference>
<dbReference type="Gene3D" id="3.30.160.40">
    <property type="entry name" value="Porphobilinogen deaminase, C-terminal domain"/>
    <property type="match status" value="1"/>
</dbReference>
<dbReference type="InterPro" id="IPR022418">
    <property type="entry name" value="Porphobilinogen_deaminase_C"/>
</dbReference>
<dbReference type="InterPro" id="IPR036803">
    <property type="entry name" value="Porphobilinogen_deaminase_C_sf"/>
</dbReference>
<comment type="subunit">
    <text evidence="3 7">Monomer.</text>
</comment>
<reference evidence="10 11" key="1">
    <citation type="journal article" date="2019" name="Nat. Microbiol.">
        <title>Mediterranean grassland soil C-N compound turnover is dependent on rainfall and depth, and is mediated by genomically divergent microorganisms.</title>
        <authorList>
            <person name="Diamond S."/>
            <person name="Andeer P.F."/>
            <person name="Li Z."/>
            <person name="Crits-Christoph A."/>
            <person name="Burstein D."/>
            <person name="Anantharaman K."/>
            <person name="Lane K.R."/>
            <person name="Thomas B.C."/>
            <person name="Pan C."/>
            <person name="Northen T.R."/>
            <person name="Banfield J.F."/>
        </authorList>
    </citation>
    <scope>NUCLEOTIDE SEQUENCE [LARGE SCALE GENOMIC DNA]</scope>
    <source>
        <strain evidence="10">WS_10</strain>
    </source>
</reference>
<dbReference type="EMBL" id="VBPA01000433">
    <property type="protein sequence ID" value="TMQ67781.1"/>
    <property type="molecule type" value="Genomic_DNA"/>
</dbReference>
<dbReference type="PRINTS" id="PR00151">
    <property type="entry name" value="PORPHBDMNASE"/>
</dbReference>
<evidence type="ECO:0000256" key="6">
    <source>
        <dbReference type="ARBA" id="ARBA00048169"/>
    </source>
</evidence>
<keyword evidence="5 7" id="KW-0627">Porphyrin biosynthesis</keyword>
<evidence type="ECO:0000256" key="4">
    <source>
        <dbReference type="ARBA" id="ARBA00022679"/>
    </source>
</evidence>
<dbReference type="Proteomes" id="UP000319836">
    <property type="component" value="Unassembled WGS sequence"/>
</dbReference>
<proteinExistence type="inferred from homology"/>